<dbReference type="Pfam" id="PF13019">
    <property type="entry name" value="Sde2_N_Ubi_yeast"/>
    <property type="match status" value="1"/>
</dbReference>
<dbReference type="AlphaFoldDB" id="A0A1B7P5Q1"/>
<reference evidence="12 13" key="1">
    <citation type="submission" date="2015-07" db="EMBL/GenBank/DDBJ databases">
        <title>Emmonsia species relationships and genome sequence.</title>
        <authorList>
            <person name="Cuomo C.A."/>
            <person name="Schwartz I.S."/>
            <person name="Kenyon C."/>
            <person name="de Hoog G.S."/>
            <person name="Govender N.P."/>
            <person name="Botha A."/>
            <person name="Moreno L."/>
            <person name="de Vries M."/>
            <person name="Munoz J.F."/>
            <person name="Stielow J.B."/>
        </authorList>
    </citation>
    <scope>NUCLEOTIDE SEQUENCE [LARGE SCALE GENOMIC DNA]</scope>
    <source>
        <strain evidence="12 13">CBS 136260</strain>
    </source>
</reference>
<dbReference type="EMBL" id="LGUA01000083">
    <property type="protein sequence ID" value="OAX84360.1"/>
    <property type="molecule type" value="Genomic_DNA"/>
</dbReference>
<gene>
    <name evidence="12" type="ORF">ACJ72_01276</name>
</gene>
<evidence type="ECO:0000256" key="7">
    <source>
        <dbReference type="ARBA" id="ARBA00023242"/>
    </source>
</evidence>
<dbReference type="GO" id="GO:0008380">
    <property type="term" value="P:RNA splicing"/>
    <property type="evidence" value="ECO:0007669"/>
    <property type="project" value="UniProtKB-KW"/>
</dbReference>
<dbReference type="InterPro" id="IPR053822">
    <property type="entry name" value="SDE2-like_dom"/>
</dbReference>
<keyword evidence="13" id="KW-1185">Reference proteome</keyword>
<dbReference type="InterPro" id="IPR024974">
    <property type="entry name" value="Sde2_N"/>
</dbReference>
<dbReference type="GO" id="GO:0005634">
    <property type="term" value="C:nucleus"/>
    <property type="evidence" value="ECO:0007669"/>
    <property type="project" value="UniProtKB-SubCell"/>
</dbReference>
<keyword evidence="6" id="KW-0508">mRNA splicing</keyword>
<comment type="similarity">
    <text evidence="3">Belongs to the SDE2 family.</text>
</comment>
<evidence type="ECO:0000259" key="10">
    <source>
        <dbReference type="Pfam" id="PF13019"/>
    </source>
</evidence>
<keyword evidence="5" id="KW-0507">mRNA processing</keyword>
<evidence type="ECO:0000313" key="13">
    <source>
        <dbReference type="Proteomes" id="UP000091918"/>
    </source>
</evidence>
<dbReference type="Proteomes" id="UP000091918">
    <property type="component" value="Unassembled WGS sequence"/>
</dbReference>
<sequence length="325" mass="34879">MAPQMINFLLSSFPGLPLPPTLSFALPSTSTIADVTDNISSRLPSSLRDLSSRLILTTTNNKQLLPYSPESITTLLNGVQTQTQSTFVPLRLSARLCGGKGGFGSQLRAAGGRMSSRRKGNQEENNGSNRNLDGRRLRTVKEAKALAEYLALKPDMDKKAKEARKKRWEAVVEAAERREAEIRKGEGKGKVDGVWMEDKEEVGEKAREAVLRAMKEGNWKDNLAGAEVFGGSSTSASNSSESSRSSSSPSDGSDMEDVAETSTSATTRPGPAKPAAPVRRYFGFDEEDDDELMSDEEDGDGDGDGDGDVAEPDGIEIEGKGKGKA</sequence>
<dbReference type="Pfam" id="PF22782">
    <property type="entry name" value="SDE2"/>
    <property type="match status" value="1"/>
</dbReference>
<feature type="compositionally biased region" description="Low complexity" evidence="9">
    <location>
        <begin position="232"/>
        <end position="252"/>
    </location>
</feature>
<dbReference type="InterPro" id="IPR051421">
    <property type="entry name" value="RNA_Proc_DNA_Dmg_Regulator"/>
</dbReference>
<organism evidence="12 13">
    <name type="scientific">Emergomyces africanus</name>
    <dbReference type="NCBI Taxonomy" id="1955775"/>
    <lineage>
        <taxon>Eukaryota</taxon>
        <taxon>Fungi</taxon>
        <taxon>Dikarya</taxon>
        <taxon>Ascomycota</taxon>
        <taxon>Pezizomycotina</taxon>
        <taxon>Eurotiomycetes</taxon>
        <taxon>Eurotiomycetidae</taxon>
        <taxon>Onygenales</taxon>
        <taxon>Ajellomycetaceae</taxon>
        <taxon>Emergomyces</taxon>
    </lineage>
</organism>
<protein>
    <submittedName>
        <fullName evidence="12">Uncharacterized protein</fullName>
    </submittedName>
</protein>
<keyword evidence="4" id="KW-0963">Cytoplasm</keyword>
<evidence type="ECO:0000256" key="5">
    <source>
        <dbReference type="ARBA" id="ARBA00022664"/>
    </source>
</evidence>
<dbReference type="PANTHER" id="PTHR12786:SF1">
    <property type="entry name" value="SPLICING REGULATOR SDE2"/>
    <property type="match status" value="1"/>
</dbReference>
<feature type="compositionally biased region" description="Acidic residues" evidence="9">
    <location>
        <begin position="284"/>
        <end position="316"/>
    </location>
</feature>
<evidence type="ECO:0000259" key="11">
    <source>
        <dbReference type="Pfam" id="PF22782"/>
    </source>
</evidence>
<feature type="domain" description="Sde2 ubiquitin" evidence="10">
    <location>
        <begin position="6"/>
        <end position="97"/>
    </location>
</feature>
<dbReference type="GO" id="GO:0005737">
    <property type="term" value="C:cytoplasm"/>
    <property type="evidence" value="ECO:0007669"/>
    <property type="project" value="UniProtKB-SubCell"/>
</dbReference>
<evidence type="ECO:0000256" key="4">
    <source>
        <dbReference type="ARBA" id="ARBA00022490"/>
    </source>
</evidence>
<evidence type="ECO:0000313" key="12">
    <source>
        <dbReference type="EMBL" id="OAX84360.1"/>
    </source>
</evidence>
<evidence type="ECO:0000256" key="6">
    <source>
        <dbReference type="ARBA" id="ARBA00023187"/>
    </source>
</evidence>
<evidence type="ECO:0000256" key="3">
    <source>
        <dbReference type="ARBA" id="ARBA00008726"/>
    </source>
</evidence>
<evidence type="ECO:0000256" key="9">
    <source>
        <dbReference type="SAM" id="MobiDB-lite"/>
    </source>
</evidence>
<evidence type="ECO:0000256" key="8">
    <source>
        <dbReference type="ARBA" id="ARBA00023306"/>
    </source>
</evidence>
<feature type="region of interest" description="Disordered" evidence="9">
    <location>
        <begin position="107"/>
        <end position="133"/>
    </location>
</feature>
<comment type="subcellular location">
    <subcellularLocation>
        <location evidence="2">Cytoplasm</location>
    </subcellularLocation>
    <subcellularLocation>
        <location evidence="1">Nucleus</location>
    </subcellularLocation>
</comment>
<dbReference type="STRING" id="1658172.A0A1B7P5Q1"/>
<evidence type="ECO:0000256" key="2">
    <source>
        <dbReference type="ARBA" id="ARBA00004496"/>
    </source>
</evidence>
<dbReference type="GO" id="GO:0006397">
    <property type="term" value="P:mRNA processing"/>
    <property type="evidence" value="ECO:0007669"/>
    <property type="project" value="UniProtKB-KW"/>
</dbReference>
<dbReference type="OrthoDB" id="547031at2759"/>
<name>A0A1B7P5Q1_9EURO</name>
<keyword evidence="8" id="KW-0131">Cell cycle</keyword>
<accession>A0A1B7P5Q1</accession>
<evidence type="ECO:0000256" key="1">
    <source>
        <dbReference type="ARBA" id="ARBA00004123"/>
    </source>
</evidence>
<feature type="domain" description="SDE2-like" evidence="11">
    <location>
        <begin position="98"/>
        <end position="210"/>
    </location>
</feature>
<feature type="region of interest" description="Disordered" evidence="9">
    <location>
        <begin position="215"/>
        <end position="325"/>
    </location>
</feature>
<dbReference type="PANTHER" id="PTHR12786">
    <property type="entry name" value="SPLICING FACTOR SF3A-RELATED"/>
    <property type="match status" value="1"/>
</dbReference>
<comment type="caution">
    <text evidence="12">The sequence shown here is derived from an EMBL/GenBank/DDBJ whole genome shotgun (WGS) entry which is preliminary data.</text>
</comment>
<keyword evidence="7" id="KW-0539">Nucleus</keyword>
<proteinExistence type="inferred from homology"/>